<gene>
    <name evidence="2" type="ORF">BECKTUN1418D_GA0071000_11882</name>
</gene>
<organism evidence="2">
    <name type="scientific">Candidatus Kentrum sp. TUN</name>
    <dbReference type="NCBI Taxonomy" id="2126343"/>
    <lineage>
        <taxon>Bacteria</taxon>
        <taxon>Pseudomonadati</taxon>
        <taxon>Pseudomonadota</taxon>
        <taxon>Gammaproteobacteria</taxon>
        <taxon>Candidatus Kentrum</taxon>
    </lineage>
</organism>
<keyword evidence="1" id="KW-0472">Membrane</keyword>
<sequence length="94" mass="10990">MCENMLALRAEIDRRCSFAIGSQDLRFSDTPIRTSRNQKDYQKYVWPRSSEAIPRKLRTTIRRFLVFLHVFSSVGVISSAARNDRSFSRFWVAA</sequence>
<feature type="transmembrane region" description="Helical" evidence="1">
    <location>
        <begin position="64"/>
        <end position="81"/>
    </location>
</feature>
<name>A0A451A9X7_9GAMM</name>
<evidence type="ECO:0000256" key="1">
    <source>
        <dbReference type="SAM" id="Phobius"/>
    </source>
</evidence>
<keyword evidence="1" id="KW-0812">Transmembrane</keyword>
<proteinExistence type="predicted"/>
<reference evidence="2" key="1">
    <citation type="submission" date="2019-02" db="EMBL/GenBank/DDBJ databases">
        <authorList>
            <person name="Gruber-Vodicka R. H."/>
            <person name="Seah K. B. B."/>
        </authorList>
    </citation>
    <scope>NUCLEOTIDE SEQUENCE</scope>
    <source>
        <strain evidence="2">BECK_BY1</strain>
    </source>
</reference>
<evidence type="ECO:0000313" key="2">
    <source>
        <dbReference type="EMBL" id="VFK62838.1"/>
    </source>
</evidence>
<dbReference type="AlphaFoldDB" id="A0A451A9X7"/>
<keyword evidence="1" id="KW-1133">Transmembrane helix</keyword>
<accession>A0A451A9X7</accession>
<protein>
    <submittedName>
        <fullName evidence="2">Uncharacterized protein</fullName>
    </submittedName>
</protein>
<dbReference type="EMBL" id="CAADFX010000188">
    <property type="protein sequence ID" value="VFK62838.1"/>
    <property type="molecule type" value="Genomic_DNA"/>
</dbReference>